<protein>
    <recommendedName>
        <fullName evidence="2">Thioredoxin-like fold domain-containing protein</fullName>
    </recommendedName>
</protein>
<feature type="transmembrane region" description="Helical" evidence="1">
    <location>
        <begin position="12"/>
        <end position="32"/>
    </location>
</feature>
<dbReference type="InterPro" id="IPR036249">
    <property type="entry name" value="Thioredoxin-like_sf"/>
</dbReference>
<dbReference type="SUPFAM" id="SSF52833">
    <property type="entry name" value="Thioredoxin-like"/>
    <property type="match status" value="1"/>
</dbReference>
<dbReference type="Gene3D" id="3.40.30.10">
    <property type="entry name" value="Glutaredoxin"/>
    <property type="match status" value="1"/>
</dbReference>
<evidence type="ECO:0000313" key="4">
    <source>
        <dbReference type="Proteomes" id="UP001142462"/>
    </source>
</evidence>
<dbReference type="InterPro" id="IPR012336">
    <property type="entry name" value="Thioredoxin-like_fold"/>
</dbReference>
<evidence type="ECO:0000256" key="1">
    <source>
        <dbReference type="SAM" id="Phobius"/>
    </source>
</evidence>
<dbReference type="AlphaFoldDB" id="A0A9W6LVS7"/>
<sequence length="229" mass="23962">MMAAPGKKTNWFAIIISLVVVVAVVGVGALVVTMNNAATAPAEAPAAGVVNEETGGVSLGDGPNVIEEYVDFMCPFCGDYWAGYSDYVSEKVKSGDVTLVIHPISILDNASMGTKYSTRAASAAYCVAETNPDAFYAYVDRLFEKQPAESTEGLTNDQLVEYASQVGAGDAASCIQGEEYADYVAERTPETPLAEGATGISTPTIVVNGEVVSLTLQGPETDLEPLLTK</sequence>
<dbReference type="Proteomes" id="UP001142462">
    <property type="component" value="Unassembled WGS sequence"/>
</dbReference>
<evidence type="ECO:0000313" key="3">
    <source>
        <dbReference type="EMBL" id="GLJ60656.1"/>
    </source>
</evidence>
<gene>
    <name evidence="3" type="ORF">GCM10017576_07850</name>
</gene>
<organism evidence="3 4">
    <name type="scientific">Microbacterium barkeri</name>
    <dbReference type="NCBI Taxonomy" id="33917"/>
    <lineage>
        <taxon>Bacteria</taxon>
        <taxon>Bacillati</taxon>
        <taxon>Actinomycetota</taxon>
        <taxon>Actinomycetes</taxon>
        <taxon>Micrococcales</taxon>
        <taxon>Microbacteriaceae</taxon>
        <taxon>Microbacterium</taxon>
    </lineage>
</organism>
<keyword evidence="1" id="KW-1133">Transmembrane helix</keyword>
<dbReference type="PANTHER" id="PTHR33875">
    <property type="entry name" value="OS09G0542200 PROTEIN"/>
    <property type="match status" value="1"/>
</dbReference>
<dbReference type="CDD" id="cd02972">
    <property type="entry name" value="DsbA_family"/>
    <property type="match status" value="1"/>
</dbReference>
<reference evidence="3" key="1">
    <citation type="journal article" date="2014" name="Int. J. Syst. Evol. Microbiol.">
        <title>Complete genome sequence of Corynebacterium casei LMG S-19264T (=DSM 44701T), isolated from a smear-ripened cheese.</title>
        <authorList>
            <consortium name="US DOE Joint Genome Institute (JGI-PGF)"/>
            <person name="Walter F."/>
            <person name="Albersmeier A."/>
            <person name="Kalinowski J."/>
            <person name="Ruckert C."/>
        </authorList>
    </citation>
    <scope>NUCLEOTIDE SEQUENCE</scope>
    <source>
        <strain evidence="3">VKM Ac-1020</strain>
    </source>
</reference>
<dbReference type="PANTHER" id="PTHR33875:SF2">
    <property type="entry name" value="ACR183CP"/>
    <property type="match status" value="1"/>
</dbReference>
<evidence type="ECO:0000259" key="2">
    <source>
        <dbReference type="Pfam" id="PF13462"/>
    </source>
</evidence>
<name>A0A9W6LVS7_9MICO</name>
<dbReference type="EMBL" id="BSEJ01000002">
    <property type="protein sequence ID" value="GLJ60656.1"/>
    <property type="molecule type" value="Genomic_DNA"/>
</dbReference>
<accession>A0A9W6LVS7</accession>
<keyword evidence="4" id="KW-1185">Reference proteome</keyword>
<dbReference type="RefSeq" id="WP_271172366.1">
    <property type="nucleotide sequence ID" value="NZ_BSEJ01000002.1"/>
</dbReference>
<feature type="domain" description="Thioredoxin-like fold" evidence="2">
    <location>
        <begin position="62"/>
        <end position="213"/>
    </location>
</feature>
<reference evidence="3" key="2">
    <citation type="submission" date="2023-01" db="EMBL/GenBank/DDBJ databases">
        <authorList>
            <person name="Sun Q."/>
            <person name="Evtushenko L."/>
        </authorList>
    </citation>
    <scope>NUCLEOTIDE SEQUENCE</scope>
    <source>
        <strain evidence="3">VKM Ac-1020</strain>
    </source>
</reference>
<dbReference type="Pfam" id="PF13462">
    <property type="entry name" value="Thioredoxin_4"/>
    <property type="match status" value="1"/>
</dbReference>
<proteinExistence type="predicted"/>
<keyword evidence="1" id="KW-0472">Membrane</keyword>
<keyword evidence="1" id="KW-0812">Transmembrane</keyword>
<comment type="caution">
    <text evidence="3">The sequence shown here is derived from an EMBL/GenBank/DDBJ whole genome shotgun (WGS) entry which is preliminary data.</text>
</comment>